<dbReference type="PIRSF" id="PIRSF030850">
    <property type="entry name" value="UCP030850"/>
    <property type="match status" value="1"/>
</dbReference>
<dbReference type="Proteomes" id="UP000541352">
    <property type="component" value="Unassembled WGS sequence"/>
</dbReference>
<protein>
    <submittedName>
        <fullName evidence="2">Putative restriction endonuclease</fullName>
    </submittedName>
</protein>
<keyword evidence="2" id="KW-0378">Hydrolase</keyword>
<dbReference type="GO" id="GO:0004519">
    <property type="term" value="F:endonuclease activity"/>
    <property type="evidence" value="ECO:0007669"/>
    <property type="project" value="UniProtKB-KW"/>
</dbReference>
<dbReference type="EMBL" id="JACIBY010000005">
    <property type="protein sequence ID" value="MBB3838769.1"/>
    <property type="molecule type" value="Genomic_DNA"/>
</dbReference>
<dbReference type="AlphaFoldDB" id="A0A7W6EQN0"/>
<organism evidence="2 3">
    <name type="scientific">Runella defluvii</name>
    <dbReference type="NCBI Taxonomy" id="370973"/>
    <lineage>
        <taxon>Bacteria</taxon>
        <taxon>Pseudomonadati</taxon>
        <taxon>Bacteroidota</taxon>
        <taxon>Cytophagia</taxon>
        <taxon>Cytophagales</taxon>
        <taxon>Spirosomataceae</taxon>
        <taxon>Runella</taxon>
    </lineage>
</organism>
<dbReference type="InterPro" id="IPR003615">
    <property type="entry name" value="HNH_nuc"/>
</dbReference>
<evidence type="ECO:0000313" key="2">
    <source>
        <dbReference type="EMBL" id="MBB3838769.1"/>
    </source>
</evidence>
<gene>
    <name evidence="2" type="ORF">FHS57_002775</name>
</gene>
<accession>A0A7W6EQN0</accession>
<dbReference type="Pfam" id="PF13391">
    <property type="entry name" value="HNH_2"/>
    <property type="match status" value="1"/>
</dbReference>
<name>A0A7W6EQN0_9BACT</name>
<keyword evidence="2" id="KW-0540">Nuclease</keyword>
<reference evidence="2 3" key="1">
    <citation type="submission" date="2020-08" db="EMBL/GenBank/DDBJ databases">
        <title>Genomic Encyclopedia of Type Strains, Phase IV (KMG-IV): sequencing the most valuable type-strain genomes for metagenomic binning, comparative biology and taxonomic classification.</title>
        <authorList>
            <person name="Goeker M."/>
        </authorList>
    </citation>
    <scope>NUCLEOTIDE SEQUENCE [LARGE SCALE GENOMIC DNA]</scope>
    <source>
        <strain evidence="2 3">DSM 17976</strain>
    </source>
</reference>
<evidence type="ECO:0000259" key="1">
    <source>
        <dbReference type="Pfam" id="PF13391"/>
    </source>
</evidence>
<evidence type="ECO:0000313" key="3">
    <source>
        <dbReference type="Proteomes" id="UP000541352"/>
    </source>
</evidence>
<keyword evidence="3" id="KW-1185">Reference proteome</keyword>
<proteinExistence type="predicted"/>
<dbReference type="RefSeq" id="WP_183974480.1">
    <property type="nucleotide sequence ID" value="NZ_JACIBY010000005.1"/>
</dbReference>
<feature type="domain" description="HNH nuclease" evidence="1">
    <location>
        <begin position="218"/>
        <end position="272"/>
    </location>
</feature>
<comment type="caution">
    <text evidence="2">The sequence shown here is derived from an EMBL/GenBank/DDBJ whole genome shotgun (WGS) entry which is preliminary data.</text>
</comment>
<keyword evidence="2" id="KW-0255">Endonuclease</keyword>
<sequence>MDNQHLNYFINALEHLHRDSKKGGAPHKPILLLAIIHEYESGRITDNRILITPELTHSFSVFWNQLVTTEHDQRFALPFYHLTGEKGKWWQLVPNAGCEIWIENAGSMRSFGNLSAAVAYAEIDPRLAALLLNPESRSILKQTILRTYFSNQHPQSIDNQQDNYFNDLRNEVYEPSFSYKTKLLNLKKQLDAETYQVEVYNRGTIFRREVVKIYNESCCLSGLRVSALFTITMVDACHIVPFAKSFDNSLSNGIALSPNLHRAFDRGLISINDSYEVILSPSFKENTQSEYSFSKMEGKTIVLPNDKDFWPSLANFEWHRKNVFKK</sequence>
<dbReference type="InterPro" id="IPR011396">
    <property type="entry name" value="PT_DNA_restrict"/>
</dbReference>